<dbReference type="Proteomes" id="UP000567179">
    <property type="component" value="Unassembled WGS sequence"/>
</dbReference>
<feature type="region of interest" description="Disordered" evidence="1">
    <location>
        <begin position="1"/>
        <end position="31"/>
    </location>
</feature>
<dbReference type="AlphaFoldDB" id="A0A8H5BRW3"/>
<keyword evidence="2" id="KW-1133">Transmembrane helix</keyword>
<sequence>MLSFRTRREYRAVPSDSDLDQSEVYEKPPPPTMSGLAKIATFLAVTCTIFNLSYLAYMAIPYLLHREPDLASLPRPNQFIGLERINYTKYPFPNDKIATFAGVIETLCIATER</sequence>
<proteinExistence type="predicted"/>
<reference evidence="3 4" key="1">
    <citation type="journal article" date="2020" name="ISME J.">
        <title>Uncovering the hidden diversity of litter-decomposition mechanisms in mushroom-forming fungi.</title>
        <authorList>
            <person name="Floudas D."/>
            <person name="Bentzer J."/>
            <person name="Ahren D."/>
            <person name="Johansson T."/>
            <person name="Persson P."/>
            <person name="Tunlid A."/>
        </authorList>
    </citation>
    <scope>NUCLEOTIDE SEQUENCE [LARGE SCALE GENOMIC DNA]</scope>
    <source>
        <strain evidence="3 4">CBS 101986</strain>
    </source>
</reference>
<keyword evidence="2" id="KW-0812">Transmembrane</keyword>
<dbReference type="OrthoDB" id="3350619at2759"/>
<name>A0A8H5BRW3_9AGAR</name>
<evidence type="ECO:0000256" key="2">
    <source>
        <dbReference type="SAM" id="Phobius"/>
    </source>
</evidence>
<evidence type="ECO:0000256" key="1">
    <source>
        <dbReference type="SAM" id="MobiDB-lite"/>
    </source>
</evidence>
<evidence type="ECO:0000313" key="3">
    <source>
        <dbReference type="EMBL" id="KAF5328086.1"/>
    </source>
</evidence>
<keyword evidence="4" id="KW-1185">Reference proteome</keyword>
<evidence type="ECO:0000313" key="4">
    <source>
        <dbReference type="Proteomes" id="UP000567179"/>
    </source>
</evidence>
<accession>A0A8H5BRW3</accession>
<gene>
    <name evidence="3" type="ORF">D9619_013665</name>
</gene>
<dbReference type="EMBL" id="JAACJJ010000006">
    <property type="protein sequence ID" value="KAF5328086.1"/>
    <property type="molecule type" value="Genomic_DNA"/>
</dbReference>
<organism evidence="3 4">
    <name type="scientific">Psilocybe cf. subviscida</name>
    <dbReference type="NCBI Taxonomy" id="2480587"/>
    <lineage>
        <taxon>Eukaryota</taxon>
        <taxon>Fungi</taxon>
        <taxon>Dikarya</taxon>
        <taxon>Basidiomycota</taxon>
        <taxon>Agaricomycotina</taxon>
        <taxon>Agaricomycetes</taxon>
        <taxon>Agaricomycetidae</taxon>
        <taxon>Agaricales</taxon>
        <taxon>Agaricineae</taxon>
        <taxon>Strophariaceae</taxon>
        <taxon>Psilocybe</taxon>
    </lineage>
</organism>
<keyword evidence="2" id="KW-0472">Membrane</keyword>
<protein>
    <submittedName>
        <fullName evidence="3">Uncharacterized protein</fullName>
    </submittedName>
</protein>
<comment type="caution">
    <text evidence="3">The sequence shown here is derived from an EMBL/GenBank/DDBJ whole genome shotgun (WGS) entry which is preliminary data.</text>
</comment>
<feature type="compositionally biased region" description="Basic and acidic residues" evidence="1">
    <location>
        <begin position="1"/>
        <end position="11"/>
    </location>
</feature>
<feature type="transmembrane region" description="Helical" evidence="2">
    <location>
        <begin position="39"/>
        <end position="64"/>
    </location>
</feature>